<dbReference type="EMBL" id="JACHFQ010000003">
    <property type="protein sequence ID" value="MBB5225622.1"/>
    <property type="molecule type" value="Genomic_DNA"/>
</dbReference>
<reference evidence="1 2" key="1">
    <citation type="submission" date="2020-08" db="EMBL/GenBank/DDBJ databases">
        <title>Genomic Encyclopedia of Type Strains, Phase IV (KMG-IV): sequencing the most valuable type-strain genomes for metagenomic binning, comparative biology and taxonomic classification.</title>
        <authorList>
            <person name="Goeker M."/>
        </authorList>
    </citation>
    <scope>NUCLEOTIDE SEQUENCE [LARGE SCALE GENOMIC DNA]</scope>
    <source>
        <strain evidence="1 2">DSM 103462</strain>
    </source>
</reference>
<proteinExistence type="predicted"/>
<evidence type="ECO:0000313" key="2">
    <source>
        <dbReference type="Proteomes" id="UP000518887"/>
    </source>
</evidence>
<evidence type="ECO:0000313" key="1">
    <source>
        <dbReference type="EMBL" id="MBB5225622.1"/>
    </source>
</evidence>
<comment type="caution">
    <text evidence="1">The sequence shown here is derived from an EMBL/GenBank/DDBJ whole genome shotgun (WGS) entry which is preliminary data.</text>
</comment>
<dbReference type="RefSeq" id="WP_184658090.1">
    <property type="nucleotide sequence ID" value="NZ_CP031518.1"/>
</dbReference>
<dbReference type="AlphaFoldDB" id="A0A7W8G839"/>
<name>A0A7W8G839_9SPIR</name>
<sequence>MQNKIFFVIKVLFKYLLPSILLLTSFMSCETTDCFSCPYLISNPHVELGEFEDKHKFAGMHFGLFNDSSKSIDSFTLSFMLYDSDGENPFNCSNCIVSKCQWFMAAGSNIDFVINLDHYISVLPDEPYLVDFIYVREIHYSDGSVWKDPYGMFCVTEEHE</sequence>
<keyword evidence="2" id="KW-1185">Reference proteome</keyword>
<organism evidence="1 2">
    <name type="scientific">Treponema ruminis</name>
    <dbReference type="NCBI Taxonomy" id="744515"/>
    <lineage>
        <taxon>Bacteria</taxon>
        <taxon>Pseudomonadati</taxon>
        <taxon>Spirochaetota</taxon>
        <taxon>Spirochaetia</taxon>
        <taxon>Spirochaetales</taxon>
        <taxon>Treponemataceae</taxon>
        <taxon>Treponema</taxon>
    </lineage>
</organism>
<protein>
    <recommendedName>
        <fullName evidence="3">Lipoprotein</fullName>
    </recommendedName>
</protein>
<gene>
    <name evidence="1" type="ORF">HNP76_000979</name>
</gene>
<dbReference type="Proteomes" id="UP000518887">
    <property type="component" value="Unassembled WGS sequence"/>
</dbReference>
<accession>A0A7W8G839</accession>
<evidence type="ECO:0008006" key="3">
    <source>
        <dbReference type="Google" id="ProtNLM"/>
    </source>
</evidence>
<dbReference type="PROSITE" id="PS51257">
    <property type="entry name" value="PROKAR_LIPOPROTEIN"/>
    <property type="match status" value="1"/>
</dbReference>